<keyword evidence="3" id="KW-1185">Reference proteome</keyword>
<accession>A0ABP3AVB0</accession>
<protein>
    <submittedName>
        <fullName evidence="2">Metal ion ABC transporter membrane-spanning subunit</fullName>
    </submittedName>
</protein>
<reference evidence="2 3" key="1">
    <citation type="journal article" date="2014" name="Int. J. Syst. Evol. Microbiol.">
        <title>Listeria floridensis sp. nov., Listeria aquatica sp. nov., Listeria cornellensis sp. nov., Listeria riparia sp. nov. and Listeria grandensis sp. nov., from agricultural and natural environments.</title>
        <authorList>
            <person name="den Bakker H.C."/>
            <person name="Warchocki S."/>
            <person name="Wright E.M."/>
            <person name="Allred A.F."/>
            <person name="Ahlstrom C."/>
            <person name="Manuel C.S."/>
            <person name="Stasiewicz M.J."/>
            <person name="Burrell A."/>
            <person name="Roof S."/>
            <person name="Strawn L."/>
            <person name="Fortes E.D."/>
            <person name="Nightingale K.K."/>
            <person name="Kephart D."/>
            <person name="Wiedmann M."/>
        </authorList>
    </citation>
    <scope>NUCLEOTIDE SEQUENCE [LARGE SCALE GENOMIC DNA]</scope>
    <source>
        <strain evidence="2 3">FSL S10-1187</strain>
    </source>
</reference>
<feature type="transmembrane region" description="Helical" evidence="1">
    <location>
        <begin position="76"/>
        <end position="98"/>
    </location>
</feature>
<dbReference type="EMBL" id="AODF01000032">
    <property type="protein sequence ID" value="EUJ27424.1"/>
    <property type="molecule type" value="Genomic_DNA"/>
</dbReference>
<dbReference type="Gene3D" id="1.10.1760.20">
    <property type="match status" value="1"/>
</dbReference>
<keyword evidence="1" id="KW-0812">Transmembrane</keyword>
<name>A0ABP3AVB0_9LIST</name>
<gene>
    <name evidence="2" type="ORF">MFLO_13213</name>
</gene>
<comment type="caution">
    <text evidence="2">The sequence shown here is derived from an EMBL/GenBank/DDBJ whole genome shotgun (WGS) entry which is preliminary data.</text>
</comment>
<organism evidence="2 3">
    <name type="scientific">Listeria floridensis FSL S10-1187</name>
    <dbReference type="NCBI Taxonomy" id="1265817"/>
    <lineage>
        <taxon>Bacteria</taxon>
        <taxon>Bacillati</taxon>
        <taxon>Bacillota</taxon>
        <taxon>Bacilli</taxon>
        <taxon>Bacillales</taxon>
        <taxon>Listeriaceae</taxon>
        <taxon>Listeria</taxon>
    </lineage>
</organism>
<keyword evidence="1" id="KW-1133">Transmembrane helix</keyword>
<evidence type="ECO:0000313" key="2">
    <source>
        <dbReference type="EMBL" id="EUJ27424.1"/>
    </source>
</evidence>
<sequence length="180" mass="20055">MKPNKFSLFPLKDPKTLALLAVLSALAVAGRILFVFIPNVQPVTSLVIMLTLVAGLRFGALFATLTLMLSNLILGMGFWTIGQILGFLVIVLLTGFFIRPFQNKLPLVWLALFSGFCGFVYGFIQALFIAPLYGFSYFWAYYLAGLSFDALHAIGNIAFYLVLAPILLPLLRRLFREYTC</sequence>
<proteinExistence type="predicted"/>
<feature type="transmembrane region" description="Helical" evidence="1">
    <location>
        <begin position="150"/>
        <end position="171"/>
    </location>
</feature>
<feature type="transmembrane region" description="Helical" evidence="1">
    <location>
        <begin position="46"/>
        <end position="70"/>
    </location>
</feature>
<evidence type="ECO:0000313" key="3">
    <source>
        <dbReference type="Proteomes" id="UP000019249"/>
    </source>
</evidence>
<dbReference type="Proteomes" id="UP000019249">
    <property type="component" value="Unassembled WGS sequence"/>
</dbReference>
<keyword evidence="1" id="KW-0472">Membrane</keyword>
<dbReference type="Pfam" id="PF12822">
    <property type="entry name" value="ECF_trnsprt"/>
    <property type="match status" value="1"/>
</dbReference>
<dbReference type="RefSeq" id="WP_036098151.1">
    <property type="nucleotide sequence ID" value="NZ_AODF01000032.1"/>
</dbReference>
<feature type="transmembrane region" description="Helical" evidence="1">
    <location>
        <begin position="107"/>
        <end position="130"/>
    </location>
</feature>
<evidence type="ECO:0000256" key="1">
    <source>
        <dbReference type="SAM" id="Phobius"/>
    </source>
</evidence>
<dbReference type="InterPro" id="IPR024529">
    <property type="entry name" value="ECF_trnsprt_substrate-spec"/>
</dbReference>
<feature type="transmembrane region" description="Helical" evidence="1">
    <location>
        <begin position="16"/>
        <end position="34"/>
    </location>
</feature>